<gene>
    <name evidence="1" type="ORF">F5X71_08350</name>
</gene>
<dbReference type="AlphaFoldDB" id="A0A6G9XN11"/>
<dbReference type="EMBL" id="CP046171">
    <property type="protein sequence ID" value="QIS02331.1"/>
    <property type="molecule type" value="Genomic_DNA"/>
</dbReference>
<dbReference type="RefSeq" id="WP_167461430.1">
    <property type="nucleotide sequence ID" value="NZ_CP046171.1"/>
</dbReference>
<protein>
    <submittedName>
        <fullName evidence="1">Uncharacterized protein</fullName>
    </submittedName>
</protein>
<sequence>MSAPADDADRLWSDYQQIAEVRDLFDDIDAAAWASMERKNFADSTAEIAKLAQIKGARAAVGGEVKEVFDRYLEASARTAPVDEITAAVEDLSRRRRRGIERSR</sequence>
<dbReference type="Proteomes" id="UP000501705">
    <property type="component" value="Chromosome"/>
</dbReference>
<evidence type="ECO:0000313" key="2">
    <source>
        <dbReference type="Proteomes" id="UP000501705"/>
    </source>
</evidence>
<proteinExistence type="predicted"/>
<name>A0A6G9XN11_NOCBR</name>
<reference evidence="1 2" key="1">
    <citation type="journal article" date="2019" name="ACS Chem. Biol.">
        <title>Identification and Mobilization of a Cryptic Antibiotic Biosynthesis Gene Locus from a Human-Pathogenic Nocardia Isolate.</title>
        <authorList>
            <person name="Herisse M."/>
            <person name="Ishida K."/>
            <person name="Porter J.L."/>
            <person name="Howden B."/>
            <person name="Hertweck C."/>
            <person name="Stinear T.P."/>
            <person name="Pidot S.J."/>
        </authorList>
    </citation>
    <scope>NUCLEOTIDE SEQUENCE [LARGE SCALE GENOMIC DNA]</scope>
    <source>
        <strain evidence="1 2">AUSMDU00024985</strain>
    </source>
</reference>
<accession>A0A6G9XN11</accession>
<organism evidence="1 2">
    <name type="scientific">Nocardia brasiliensis</name>
    <dbReference type="NCBI Taxonomy" id="37326"/>
    <lineage>
        <taxon>Bacteria</taxon>
        <taxon>Bacillati</taxon>
        <taxon>Actinomycetota</taxon>
        <taxon>Actinomycetes</taxon>
        <taxon>Mycobacteriales</taxon>
        <taxon>Nocardiaceae</taxon>
        <taxon>Nocardia</taxon>
    </lineage>
</organism>
<evidence type="ECO:0000313" key="1">
    <source>
        <dbReference type="EMBL" id="QIS02331.1"/>
    </source>
</evidence>